<reference evidence="2 3" key="2">
    <citation type="journal article" date="2010" name="Stand. Genomic Sci.">
        <title>Complete genome sequence of Sebaldella termitidis type strain (NCTC 11300).</title>
        <authorList>
            <person name="Harmon-Smith M."/>
            <person name="Celia L."/>
            <person name="Chertkov O."/>
            <person name="Lapidus A."/>
            <person name="Copeland A."/>
            <person name="Glavina Del Rio T."/>
            <person name="Nolan M."/>
            <person name="Lucas S."/>
            <person name="Tice H."/>
            <person name="Cheng J.F."/>
            <person name="Han C."/>
            <person name="Detter J.C."/>
            <person name="Bruce D."/>
            <person name="Goodwin L."/>
            <person name="Pitluck S."/>
            <person name="Pati A."/>
            <person name="Liolios K."/>
            <person name="Ivanova N."/>
            <person name="Mavromatis K."/>
            <person name="Mikhailova N."/>
            <person name="Chen A."/>
            <person name="Palaniappan K."/>
            <person name="Land M."/>
            <person name="Hauser L."/>
            <person name="Chang Y.J."/>
            <person name="Jeffries C.D."/>
            <person name="Brettin T."/>
            <person name="Goker M."/>
            <person name="Beck B."/>
            <person name="Bristow J."/>
            <person name="Eisen J.A."/>
            <person name="Markowitz V."/>
            <person name="Hugenholtz P."/>
            <person name="Kyrpides N.C."/>
            <person name="Klenk H.P."/>
            <person name="Chen F."/>
        </authorList>
    </citation>
    <scope>NUCLEOTIDE SEQUENCE [LARGE SCALE GENOMIC DNA]</scope>
    <source>
        <strain evidence="3">ATCC 33386 / NCTC 11300</strain>
    </source>
</reference>
<dbReference type="KEGG" id="str:Sterm_1761"/>
<evidence type="ECO:0000313" key="2">
    <source>
        <dbReference type="EMBL" id="ACZ08619.1"/>
    </source>
</evidence>
<sequence length="144" mass="16685">MAVKIIFFIVISILATIEIYSNKLLNFKRGLILFISTITIPFAAGYTFKMMDLKIDRGNGMIMAYVIMSLWVILVLSGFPYMFYGMFRFQVWFHKKYNAQNKQVGENLEELGSKENLKTGHKVIKIICIPLAYLMLYGVWFGTK</sequence>
<dbReference type="HOGENOM" id="CLU_1795150_0_0_0"/>
<dbReference type="RefSeq" id="WP_012861215.1">
    <property type="nucleotide sequence ID" value="NC_013517.1"/>
</dbReference>
<feature type="transmembrane region" description="Helical" evidence="1">
    <location>
        <begin position="60"/>
        <end position="83"/>
    </location>
</feature>
<dbReference type="EMBL" id="CP001739">
    <property type="protein sequence ID" value="ACZ08619.1"/>
    <property type="molecule type" value="Genomic_DNA"/>
</dbReference>
<evidence type="ECO:0000256" key="1">
    <source>
        <dbReference type="SAM" id="Phobius"/>
    </source>
</evidence>
<evidence type="ECO:0000313" key="3">
    <source>
        <dbReference type="Proteomes" id="UP000000845"/>
    </source>
</evidence>
<keyword evidence="1" id="KW-0812">Transmembrane</keyword>
<gene>
    <name evidence="2" type="ordered locus">Sterm_1761</name>
</gene>
<organism evidence="2 3">
    <name type="scientific">Sebaldella termitidis (strain ATCC 33386 / NCTC 11300)</name>
    <dbReference type="NCBI Taxonomy" id="526218"/>
    <lineage>
        <taxon>Bacteria</taxon>
        <taxon>Fusobacteriati</taxon>
        <taxon>Fusobacteriota</taxon>
        <taxon>Fusobacteriia</taxon>
        <taxon>Fusobacteriales</taxon>
        <taxon>Leptotrichiaceae</taxon>
        <taxon>Sebaldella</taxon>
    </lineage>
</organism>
<protein>
    <submittedName>
        <fullName evidence="2">Uncharacterized protein</fullName>
    </submittedName>
</protein>
<keyword evidence="1" id="KW-1133">Transmembrane helix</keyword>
<accession>D1AIN5</accession>
<name>D1AIN5_SEBTE</name>
<reference evidence="3" key="1">
    <citation type="submission" date="2009-09" db="EMBL/GenBank/DDBJ databases">
        <title>The complete chromosome of Sebaldella termitidis ATCC 33386.</title>
        <authorList>
            <consortium name="US DOE Joint Genome Institute (JGI-PGF)"/>
            <person name="Lucas S."/>
            <person name="Copeland A."/>
            <person name="Lapidus A."/>
            <person name="Glavina del Rio T."/>
            <person name="Dalin E."/>
            <person name="Tice H."/>
            <person name="Bruce D."/>
            <person name="Goodwin L."/>
            <person name="Pitluck S."/>
            <person name="Kyrpides N."/>
            <person name="Mavromatis K."/>
            <person name="Ivanova N."/>
            <person name="Mikhailova N."/>
            <person name="Sims D."/>
            <person name="Meincke L."/>
            <person name="Brettin T."/>
            <person name="Detter J.C."/>
            <person name="Han C."/>
            <person name="Larimer F."/>
            <person name="Land M."/>
            <person name="Hauser L."/>
            <person name="Markowitz V."/>
            <person name="Cheng J.F."/>
            <person name="Hugenholtz P."/>
            <person name="Woyke T."/>
            <person name="Wu D."/>
            <person name="Eisen J.A."/>
        </authorList>
    </citation>
    <scope>NUCLEOTIDE SEQUENCE [LARGE SCALE GENOMIC DNA]</scope>
    <source>
        <strain evidence="3">ATCC 33386 / NCTC 11300</strain>
    </source>
</reference>
<feature type="transmembrane region" description="Helical" evidence="1">
    <location>
        <begin position="31"/>
        <end position="48"/>
    </location>
</feature>
<proteinExistence type="predicted"/>
<keyword evidence="3" id="KW-1185">Reference proteome</keyword>
<dbReference type="AlphaFoldDB" id="D1AIN5"/>
<feature type="transmembrane region" description="Helical" evidence="1">
    <location>
        <begin position="123"/>
        <end position="142"/>
    </location>
</feature>
<keyword evidence="1" id="KW-0472">Membrane</keyword>
<dbReference type="Proteomes" id="UP000000845">
    <property type="component" value="Chromosome"/>
</dbReference>